<feature type="region of interest" description="Disordered" evidence="1">
    <location>
        <begin position="1"/>
        <end position="56"/>
    </location>
</feature>
<reference evidence="2 3" key="1">
    <citation type="submission" date="2017-10" db="EMBL/GenBank/DDBJ databases">
        <authorList>
            <consortium name="Urmite Genomes"/>
        </authorList>
    </citation>
    <scope>NUCLEOTIDE SEQUENCE [LARGE SCALE GENOMIC DNA]</scope>
    <source>
        <strain evidence="2 3">FB-527</strain>
    </source>
</reference>
<evidence type="ECO:0000256" key="1">
    <source>
        <dbReference type="SAM" id="MobiDB-lite"/>
    </source>
</evidence>
<evidence type="ECO:0000313" key="3">
    <source>
        <dbReference type="Proteomes" id="UP000554965"/>
    </source>
</evidence>
<gene>
    <name evidence="2" type="ORF">MSIMFB_01589</name>
</gene>
<keyword evidence="3" id="KW-1185">Reference proteome</keyword>
<accession>A0A7Z7IIP3</accession>
<dbReference type="AlphaFoldDB" id="A0A7Z7IIP3"/>
<organism evidence="2 3">
    <name type="scientific">Mycobacterium simulans</name>
    <dbReference type="NCBI Taxonomy" id="627089"/>
    <lineage>
        <taxon>Bacteria</taxon>
        <taxon>Bacillati</taxon>
        <taxon>Actinomycetota</taxon>
        <taxon>Actinomycetes</taxon>
        <taxon>Mycobacteriales</taxon>
        <taxon>Mycobacteriaceae</taxon>
        <taxon>Mycobacterium</taxon>
    </lineage>
</organism>
<dbReference type="EMBL" id="OCTY01000002">
    <property type="protein sequence ID" value="SOJ54092.1"/>
    <property type="molecule type" value="Genomic_DNA"/>
</dbReference>
<dbReference type="Proteomes" id="UP000554965">
    <property type="component" value="Unassembled WGS sequence"/>
</dbReference>
<feature type="compositionally biased region" description="Pro residues" evidence="1">
    <location>
        <begin position="33"/>
        <end position="56"/>
    </location>
</feature>
<comment type="caution">
    <text evidence="2">The sequence shown here is derived from an EMBL/GenBank/DDBJ whole genome shotgun (WGS) entry which is preliminary data.</text>
</comment>
<proteinExistence type="predicted"/>
<protein>
    <submittedName>
        <fullName evidence="2">Uncharacterized protein</fullName>
    </submittedName>
</protein>
<sequence>MLLGRAAPPVPPLPINPASPPRPAGVVAVAAAPVPPLPNNQPPLPPAPPLTPGVPAAPLPINSRPVSARNGALITGFTRVPRGLVIQAWPSWFTGSTNNACAPPAADPAIDALVASAPANIAPAVVRVCTNRS</sequence>
<name>A0A7Z7IIP3_9MYCO</name>
<feature type="compositionally biased region" description="Pro residues" evidence="1">
    <location>
        <begin position="8"/>
        <end position="23"/>
    </location>
</feature>
<evidence type="ECO:0000313" key="2">
    <source>
        <dbReference type="EMBL" id="SOJ54092.1"/>
    </source>
</evidence>